<protein>
    <submittedName>
        <fullName evidence="1">Uncharacterized protein</fullName>
    </submittedName>
</protein>
<name>A0ABS8PUG3_9BACT</name>
<sequence length="74" mass="8401">MPLKNVEHFIQENGHLPEVPPAKQVEQNGVAVGANQAMLLKKIEELTLYIIDQQKQITQLQQDIKKVTGGKRKR</sequence>
<organism evidence="1 2">
    <name type="scientific">Niabella pedocola</name>
    <dbReference type="NCBI Taxonomy" id="1752077"/>
    <lineage>
        <taxon>Bacteria</taxon>
        <taxon>Pseudomonadati</taxon>
        <taxon>Bacteroidota</taxon>
        <taxon>Chitinophagia</taxon>
        <taxon>Chitinophagales</taxon>
        <taxon>Chitinophagaceae</taxon>
        <taxon>Niabella</taxon>
    </lineage>
</organism>
<keyword evidence="2" id="KW-1185">Reference proteome</keyword>
<evidence type="ECO:0000313" key="1">
    <source>
        <dbReference type="EMBL" id="MCD2424459.1"/>
    </source>
</evidence>
<comment type="caution">
    <text evidence="1">The sequence shown here is derived from an EMBL/GenBank/DDBJ whole genome shotgun (WGS) entry which is preliminary data.</text>
</comment>
<dbReference type="EMBL" id="JAJNEC010000005">
    <property type="protein sequence ID" value="MCD2424459.1"/>
    <property type="molecule type" value="Genomic_DNA"/>
</dbReference>
<gene>
    <name evidence="1" type="ORF">LQ567_16890</name>
</gene>
<dbReference type="Proteomes" id="UP001199816">
    <property type="component" value="Unassembled WGS sequence"/>
</dbReference>
<evidence type="ECO:0000313" key="2">
    <source>
        <dbReference type="Proteomes" id="UP001199816"/>
    </source>
</evidence>
<reference evidence="1 2" key="1">
    <citation type="submission" date="2021-11" db="EMBL/GenBank/DDBJ databases">
        <title>Genomic of Niabella pedocola.</title>
        <authorList>
            <person name="Wu T."/>
        </authorList>
    </citation>
    <scope>NUCLEOTIDE SEQUENCE [LARGE SCALE GENOMIC DNA]</scope>
    <source>
        <strain evidence="1 2">JCM 31011</strain>
    </source>
</reference>
<accession>A0ABS8PUG3</accession>
<dbReference type="RefSeq" id="WP_231006391.1">
    <property type="nucleotide sequence ID" value="NZ_JAJNEC010000005.1"/>
</dbReference>
<proteinExistence type="predicted"/>